<evidence type="ECO:0000259" key="4">
    <source>
        <dbReference type="Pfam" id="PF17162"/>
    </source>
</evidence>
<accession>A0A1G9QSL9</accession>
<protein>
    <recommendedName>
        <fullName evidence="7">Zinc-dependent metalloprotease</fullName>
    </recommendedName>
</protein>
<dbReference type="PANTHER" id="PTHR38478:SF1">
    <property type="entry name" value="ZINC DEPENDENT METALLOPROTEASE DOMAIN LIPOPROTEIN"/>
    <property type="match status" value="1"/>
</dbReference>
<dbReference type="InterPro" id="IPR034032">
    <property type="entry name" value="Zn_MMP-like_bac"/>
</dbReference>
<dbReference type="OrthoDB" id="9776599at2"/>
<evidence type="ECO:0000256" key="1">
    <source>
        <dbReference type="SAM" id="SignalP"/>
    </source>
</evidence>
<dbReference type="Gene3D" id="3.40.390.10">
    <property type="entry name" value="Collagenase (Catalytic Domain)"/>
    <property type="match status" value="1"/>
</dbReference>
<dbReference type="PANTHER" id="PTHR38478">
    <property type="entry name" value="PEPTIDASE M1A AND M12B"/>
    <property type="match status" value="1"/>
</dbReference>
<dbReference type="Proteomes" id="UP000198510">
    <property type="component" value="Unassembled WGS sequence"/>
</dbReference>
<name>A0A1G9QSL9_9BACT</name>
<dbReference type="InterPro" id="IPR024079">
    <property type="entry name" value="MetalloPept_cat_dom_sf"/>
</dbReference>
<feature type="domain" description="EcxA zinc-binding" evidence="2">
    <location>
        <begin position="433"/>
        <end position="738"/>
    </location>
</feature>
<dbReference type="InterPro" id="IPR033413">
    <property type="entry name" value="DUF5117"/>
</dbReference>
<keyword evidence="6" id="KW-1185">Reference proteome</keyword>
<sequence>MFRFYVSARAPFLRGLGRGLLLCFLAFSGWAQEAGDAENVDKKDDAKKKGPKAYKDVITTEAKSDSGLFVVHLIGDKVYYEIPTDKLEKDMLLVSRIRGCPPNLSPYLNAGSKVNEQVVRWEHKNQRVLLRVVSFNNVAADSLPIYQSVQYNNYEPILQNFKVEAYNDDSSAVVIDATTLFTKDIAAIGGLDSDLRKEYKVSKLDEARSFIDTVRSYPINIEVLHTQTYIASEPPAEARTNTITMLMNQSMIELPDDPMMPRLHDPRVGWFTVSQIDYSSEALKSDEKEFVRRWRLEPKDPAAYARGELVEPVKPIVYYLDPATPLKWRPYFKRGIEDWQAAFEKAGFKNAILAKDPPSPEEDPDFSPEDARYSVVRYVASTTRNAVGPSVSDPRTGEILESDIIWYHNHLRSYRNRYLLETGAANPAARTLNTPEEEIGEMMRRVISHEVGHALGLPHNMKASSAYPVDSLRSGTFTQQYGIASTIMDYARYNYVAQPGDDGIRFIRQLGPYDLYAIEWGYRWYPDAKTPEAETPRLHAFVNARTEDPMYQFGSGYGDDPNAQTENVGDNTVRASDYGLKNLKQVAPQLIAWTTTQGEDYTDLAELYGELVSVWSRYIGHVVANVGGVRETLKTTDQTGVVYEPVARATQRESVRWLLDNAFATPDWLIETDIWQRIEPVGAVEEVRALQARHLSNLLDAGRMQRLIETEALSNDVVAYSLVNLLADVRRGLWSEAYAKEDADVYRRNLQRAYLERMNALLHQEQAGGGRRATRVNVSQSDIRPAVRAELQTLKKDLKRANSKRLSPMMQYHLEDSVYRIEQMLEPKG</sequence>
<dbReference type="AlphaFoldDB" id="A0A1G9QSL9"/>
<dbReference type="Pfam" id="PF16313">
    <property type="entry name" value="DUF4953"/>
    <property type="match status" value="1"/>
</dbReference>
<organism evidence="5 6">
    <name type="scientific">Catalinimonas alkaloidigena</name>
    <dbReference type="NCBI Taxonomy" id="1075417"/>
    <lineage>
        <taxon>Bacteria</taxon>
        <taxon>Pseudomonadati</taxon>
        <taxon>Bacteroidota</taxon>
        <taxon>Cytophagia</taxon>
        <taxon>Cytophagales</taxon>
        <taxon>Catalimonadaceae</taxon>
        <taxon>Catalinimonas</taxon>
    </lineage>
</organism>
<feature type="domain" description="DUF5117" evidence="3">
    <location>
        <begin position="111"/>
        <end position="299"/>
    </location>
</feature>
<evidence type="ECO:0000259" key="2">
    <source>
        <dbReference type="Pfam" id="PF16313"/>
    </source>
</evidence>
<gene>
    <name evidence="5" type="ORF">SAMN05421823_110262</name>
</gene>
<feature type="chain" id="PRO_5011724643" description="Zinc-dependent metalloprotease" evidence="1">
    <location>
        <begin position="32"/>
        <end position="829"/>
    </location>
</feature>
<evidence type="ECO:0000313" key="6">
    <source>
        <dbReference type="Proteomes" id="UP000198510"/>
    </source>
</evidence>
<dbReference type="Pfam" id="PF17148">
    <property type="entry name" value="DUF5117"/>
    <property type="match status" value="1"/>
</dbReference>
<dbReference type="Pfam" id="PF17162">
    <property type="entry name" value="DUF5118"/>
    <property type="match status" value="1"/>
</dbReference>
<dbReference type="SUPFAM" id="SSF55486">
    <property type="entry name" value="Metalloproteases ('zincins'), catalytic domain"/>
    <property type="match status" value="1"/>
</dbReference>
<dbReference type="STRING" id="1075417.SAMN05421823_110262"/>
<dbReference type="InterPro" id="IPR032534">
    <property type="entry name" value="EcxA_zinc-bd"/>
</dbReference>
<reference evidence="5 6" key="1">
    <citation type="submission" date="2016-10" db="EMBL/GenBank/DDBJ databases">
        <authorList>
            <person name="de Groot N.N."/>
        </authorList>
    </citation>
    <scope>NUCLEOTIDE SEQUENCE [LARGE SCALE GENOMIC DNA]</scope>
    <source>
        <strain evidence="5 6">DSM 25186</strain>
    </source>
</reference>
<dbReference type="InterPro" id="IPR033428">
    <property type="entry name" value="DUF5118"/>
</dbReference>
<feature type="domain" description="DUF5118" evidence="4">
    <location>
        <begin position="51"/>
        <end position="97"/>
    </location>
</feature>
<evidence type="ECO:0008006" key="7">
    <source>
        <dbReference type="Google" id="ProtNLM"/>
    </source>
</evidence>
<keyword evidence="1" id="KW-0732">Signal</keyword>
<dbReference type="EMBL" id="FNFO01000010">
    <property type="protein sequence ID" value="SDM13285.1"/>
    <property type="molecule type" value="Genomic_DNA"/>
</dbReference>
<dbReference type="GO" id="GO:0008237">
    <property type="term" value="F:metallopeptidase activity"/>
    <property type="evidence" value="ECO:0007669"/>
    <property type="project" value="InterPro"/>
</dbReference>
<evidence type="ECO:0000313" key="5">
    <source>
        <dbReference type="EMBL" id="SDM13285.1"/>
    </source>
</evidence>
<proteinExistence type="predicted"/>
<dbReference type="RefSeq" id="WP_089686411.1">
    <property type="nucleotide sequence ID" value="NZ_FNFO01000010.1"/>
</dbReference>
<feature type="signal peptide" evidence="1">
    <location>
        <begin position="1"/>
        <end position="31"/>
    </location>
</feature>
<dbReference type="CDD" id="cd04276">
    <property type="entry name" value="ZnMc_MMP_like_2"/>
    <property type="match status" value="1"/>
</dbReference>
<evidence type="ECO:0000259" key="3">
    <source>
        <dbReference type="Pfam" id="PF17148"/>
    </source>
</evidence>